<dbReference type="PANTHER" id="PTHR10758:SF1">
    <property type="entry name" value="COP9 SIGNALOSOME COMPLEX SUBUNIT 3"/>
    <property type="match status" value="1"/>
</dbReference>
<dbReference type="Proteomes" id="UP001295423">
    <property type="component" value="Unassembled WGS sequence"/>
</dbReference>
<dbReference type="InterPro" id="IPR050756">
    <property type="entry name" value="CSN3"/>
</dbReference>
<evidence type="ECO:0000313" key="5">
    <source>
        <dbReference type="Proteomes" id="UP001295423"/>
    </source>
</evidence>
<gene>
    <name evidence="4" type="ORF">CYCCA115_LOCUS9377</name>
</gene>
<dbReference type="GO" id="GO:0006511">
    <property type="term" value="P:ubiquitin-dependent protein catabolic process"/>
    <property type="evidence" value="ECO:0007669"/>
    <property type="project" value="TreeGrafter"/>
</dbReference>
<comment type="caution">
    <text evidence="4">The sequence shown here is derived from an EMBL/GenBank/DDBJ whole genome shotgun (WGS) entry which is preliminary data.</text>
</comment>
<protein>
    <recommendedName>
        <fullName evidence="3">COP9 signalosome complex subunit 3 N-terminal helical repeats domain-containing protein</fullName>
    </recommendedName>
</protein>
<evidence type="ECO:0000313" key="4">
    <source>
        <dbReference type="EMBL" id="CAJ1945233.1"/>
    </source>
</evidence>
<keyword evidence="5" id="KW-1185">Reference proteome</keyword>
<dbReference type="EMBL" id="CAKOGP040001335">
    <property type="protein sequence ID" value="CAJ1945233.1"/>
    <property type="molecule type" value="Genomic_DNA"/>
</dbReference>
<evidence type="ECO:0000256" key="1">
    <source>
        <dbReference type="ARBA" id="ARBA00022490"/>
    </source>
</evidence>
<evidence type="ECO:0000256" key="2">
    <source>
        <dbReference type="SAM" id="MobiDB-lite"/>
    </source>
</evidence>
<feature type="region of interest" description="Disordered" evidence="2">
    <location>
        <begin position="281"/>
        <end position="313"/>
    </location>
</feature>
<evidence type="ECO:0000259" key="3">
    <source>
        <dbReference type="Pfam" id="PF22788"/>
    </source>
</evidence>
<organism evidence="4 5">
    <name type="scientific">Cylindrotheca closterium</name>
    <dbReference type="NCBI Taxonomy" id="2856"/>
    <lineage>
        <taxon>Eukaryota</taxon>
        <taxon>Sar</taxon>
        <taxon>Stramenopiles</taxon>
        <taxon>Ochrophyta</taxon>
        <taxon>Bacillariophyta</taxon>
        <taxon>Bacillariophyceae</taxon>
        <taxon>Bacillariophycidae</taxon>
        <taxon>Bacillariales</taxon>
        <taxon>Bacillariaceae</taxon>
        <taxon>Cylindrotheca</taxon>
    </lineage>
</organism>
<sequence>MADHLAEIAADAAYRISSSSNLVLPPEFVQDPSSFLTMIASEPPSHEALRKLAGPVASWLSNPNSAEAASQVSSLYLKAAATQLKVETTSDGATVAAARKAARSGRMEEMEMLHIQHKAEVVDAVGVAAAHCMSNRISISSSGIIPSLAQIMLNAPNELLSASVEFLQCSLLAEQYRYAARLLQGTWPRPGEGSSVKQVLRYYHLRGMIHLGCNDLVMAHRCFWTCLSIPSDSLSKITFEAWKKMVLVQCLTAKQPQAKGMMRTPKSMPSVLVKLLSSYKDGSPASQTKPARAVGSESAGERRPSQRLSSQRLDQLTAQEALSSYMSLVDAFGQRDKAKFMSIMQEKEAMFTEDRNMGLVHQCLSQLVRNQVVHLSNIYSVVPVSKVVSILGLENESQVPTILLESKVPCQIQPDGMVVFDDNIVAEKNPSLVDFAEWMELLEKVQQLDISMLTSAKYHALLQKENANRKDAPGVGGPQGVEDL</sequence>
<keyword evidence="1" id="KW-0963">Cytoplasm</keyword>
<accession>A0AAD2FJZ6</accession>
<reference evidence="4" key="1">
    <citation type="submission" date="2023-08" db="EMBL/GenBank/DDBJ databases">
        <authorList>
            <person name="Audoor S."/>
            <person name="Bilcke G."/>
        </authorList>
    </citation>
    <scope>NUCLEOTIDE SEQUENCE</scope>
</reference>
<dbReference type="PANTHER" id="PTHR10758">
    <property type="entry name" value="26S PROTEASOME NON-ATPASE REGULATORY SUBUNIT 3/COP9 SIGNALOSOME COMPLEX SUBUNIT 3"/>
    <property type="match status" value="1"/>
</dbReference>
<feature type="domain" description="COP9 signalosome complex subunit 3 N-terminal helical repeats" evidence="3">
    <location>
        <begin position="150"/>
        <end position="252"/>
    </location>
</feature>
<dbReference type="Pfam" id="PF22788">
    <property type="entry name" value="COP9_hel_rpt"/>
    <property type="match status" value="1"/>
</dbReference>
<dbReference type="AlphaFoldDB" id="A0AAD2FJZ6"/>
<dbReference type="GO" id="GO:0008180">
    <property type="term" value="C:COP9 signalosome"/>
    <property type="evidence" value="ECO:0007669"/>
    <property type="project" value="TreeGrafter"/>
</dbReference>
<dbReference type="InterPro" id="IPR055089">
    <property type="entry name" value="COP9_N"/>
</dbReference>
<name>A0AAD2FJZ6_9STRA</name>
<proteinExistence type="predicted"/>